<dbReference type="Proteomes" id="UP000646844">
    <property type="component" value="Unassembled WGS sequence"/>
</dbReference>
<comment type="caution">
    <text evidence="1">The sequence shown here is derived from an EMBL/GenBank/DDBJ whole genome shotgun (WGS) entry which is preliminary data.</text>
</comment>
<dbReference type="OMA" id="IHINYVI"/>
<evidence type="ECO:0000313" key="2">
    <source>
        <dbReference type="Proteomes" id="UP000646844"/>
    </source>
</evidence>
<name>A0A832WPK4_9CREN</name>
<sequence>MKLLTFLDLDVDDRIAKANLEIALDDNFSSELRIIHINYVIERLKLLTPTQQLRIFDYLLYAMLKTNTDNHQLYNVLKSPKEDSIIYSITLLSIYNWNIIYNLNYFYPAKSHLIEGIIRKLRGKLPDIDVIERFLKEEIEEVGFDNAHLELLLLLDFIGRLRDKGYSVDLKVTYLGIIIDSNAPPEIRKEIRNSVVEDYKRFYNTDVRSFADSLYGMILSLEEFEKYARKVLGREPP</sequence>
<reference evidence="1" key="1">
    <citation type="journal article" date="2020" name="bioRxiv">
        <title>A rank-normalized archaeal taxonomy based on genome phylogeny resolves widespread incomplete and uneven classifications.</title>
        <authorList>
            <person name="Rinke C."/>
            <person name="Chuvochina M."/>
            <person name="Mussig A.J."/>
            <person name="Chaumeil P.-A."/>
            <person name="Waite D.W."/>
            <person name="Whitman W.B."/>
            <person name="Parks D.H."/>
            <person name="Hugenholtz P."/>
        </authorList>
    </citation>
    <scope>NUCLEOTIDE SEQUENCE</scope>
    <source>
        <strain evidence="1">UBA8838</strain>
    </source>
</reference>
<dbReference type="GeneID" id="1458007"/>
<evidence type="ECO:0000313" key="1">
    <source>
        <dbReference type="EMBL" id="HII74120.1"/>
    </source>
</evidence>
<protein>
    <submittedName>
        <fullName evidence="1">Uncharacterized protein</fullName>
    </submittedName>
</protein>
<dbReference type="RefSeq" id="WP_010978065.1">
    <property type="nucleotide sequence ID" value="NZ_BAABQO010000020.1"/>
</dbReference>
<organism evidence="1 2">
    <name type="scientific">Sulfurisphaera tokodaii</name>
    <dbReference type="NCBI Taxonomy" id="111955"/>
    <lineage>
        <taxon>Archaea</taxon>
        <taxon>Thermoproteota</taxon>
        <taxon>Thermoprotei</taxon>
        <taxon>Sulfolobales</taxon>
        <taxon>Sulfolobaceae</taxon>
        <taxon>Sulfurisphaera</taxon>
    </lineage>
</organism>
<dbReference type="AlphaFoldDB" id="A0A832WPK4"/>
<accession>A0A832WPK4</accession>
<proteinExistence type="predicted"/>
<dbReference type="EMBL" id="DUJO01000028">
    <property type="protein sequence ID" value="HII74120.1"/>
    <property type="molecule type" value="Genomic_DNA"/>
</dbReference>
<gene>
    <name evidence="1" type="ORF">HA332_07030</name>
</gene>